<comment type="pathway">
    <text evidence="1">Cofactor biosynthesis; riboflavin biosynthesis.</text>
</comment>
<dbReference type="GO" id="GO:0008703">
    <property type="term" value="F:5-amino-6-(5-phosphoribosylamino)uracil reductase activity"/>
    <property type="evidence" value="ECO:0007669"/>
    <property type="project" value="InterPro"/>
</dbReference>
<comment type="caution">
    <text evidence="5">The sequence shown here is derived from an EMBL/GenBank/DDBJ whole genome shotgun (WGS) entry which is preliminary data.</text>
</comment>
<gene>
    <name evidence="5" type="ORF">S03H2_08935</name>
</gene>
<name>X1DJZ2_9ZZZZ</name>
<keyword evidence="2" id="KW-0521">NADP</keyword>
<dbReference type="SUPFAM" id="SSF53597">
    <property type="entry name" value="Dihydrofolate reductase-like"/>
    <property type="match status" value="1"/>
</dbReference>
<dbReference type="InterPro" id="IPR002734">
    <property type="entry name" value="RibDG_C"/>
</dbReference>
<feature type="non-terminal residue" evidence="5">
    <location>
        <position position="1"/>
    </location>
</feature>
<organism evidence="5">
    <name type="scientific">marine sediment metagenome</name>
    <dbReference type="NCBI Taxonomy" id="412755"/>
    <lineage>
        <taxon>unclassified sequences</taxon>
        <taxon>metagenomes</taxon>
        <taxon>ecological metagenomes</taxon>
    </lineage>
</organism>
<dbReference type="InterPro" id="IPR050765">
    <property type="entry name" value="Riboflavin_Biosynth_HTPR"/>
</dbReference>
<dbReference type="PANTHER" id="PTHR38011">
    <property type="entry name" value="DIHYDROFOLATE REDUCTASE FAMILY PROTEIN (AFU_ORTHOLOGUE AFUA_8G06820)"/>
    <property type="match status" value="1"/>
</dbReference>
<proteinExistence type="predicted"/>
<keyword evidence="3" id="KW-0560">Oxidoreductase</keyword>
<evidence type="ECO:0000256" key="1">
    <source>
        <dbReference type="ARBA" id="ARBA00005104"/>
    </source>
</evidence>
<reference evidence="5" key="1">
    <citation type="journal article" date="2014" name="Front. Microbiol.">
        <title>High frequency of phylogenetically diverse reductive dehalogenase-homologous genes in deep subseafloor sedimentary metagenomes.</title>
        <authorList>
            <person name="Kawai M."/>
            <person name="Futagami T."/>
            <person name="Toyoda A."/>
            <person name="Takaki Y."/>
            <person name="Nishi S."/>
            <person name="Hori S."/>
            <person name="Arai W."/>
            <person name="Tsubouchi T."/>
            <person name="Morono Y."/>
            <person name="Uchiyama I."/>
            <person name="Ito T."/>
            <person name="Fujiyama A."/>
            <person name="Inagaki F."/>
            <person name="Takami H."/>
        </authorList>
    </citation>
    <scope>NUCLEOTIDE SEQUENCE</scope>
    <source>
        <strain evidence="5">Expedition CK06-06</strain>
    </source>
</reference>
<evidence type="ECO:0000259" key="4">
    <source>
        <dbReference type="Pfam" id="PF01872"/>
    </source>
</evidence>
<sequence length="136" mass="15375">TTNEAKLIIATTKHYDKKKAKEINELGAEILIVDKHENRNIELKNKVNLNRLLKILGEKEITSVLIEAGPTLSTSFIKQDLVDKFHIFIAPMIIGGYNAFQTIGDLEILRIVDTKKLNFSKVERIGDDVLIEAYPT</sequence>
<dbReference type="PANTHER" id="PTHR38011:SF7">
    <property type="entry name" value="2,5-DIAMINO-6-RIBOSYLAMINO-4(3H)-PYRIMIDINONE 5'-PHOSPHATE REDUCTASE"/>
    <property type="match status" value="1"/>
</dbReference>
<dbReference type="AlphaFoldDB" id="X1DJZ2"/>
<evidence type="ECO:0000313" key="5">
    <source>
        <dbReference type="EMBL" id="GAH20487.1"/>
    </source>
</evidence>
<evidence type="ECO:0000256" key="3">
    <source>
        <dbReference type="ARBA" id="ARBA00023002"/>
    </source>
</evidence>
<dbReference type="GO" id="GO:0009231">
    <property type="term" value="P:riboflavin biosynthetic process"/>
    <property type="evidence" value="ECO:0007669"/>
    <property type="project" value="InterPro"/>
</dbReference>
<feature type="domain" description="Bacterial bifunctional deaminase-reductase C-terminal" evidence="4">
    <location>
        <begin position="2"/>
        <end position="130"/>
    </location>
</feature>
<evidence type="ECO:0000256" key="2">
    <source>
        <dbReference type="ARBA" id="ARBA00022857"/>
    </source>
</evidence>
<dbReference type="Pfam" id="PF01872">
    <property type="entry name" value="RibD_C"/>
    <property type="match status" value="1"/>
</dbReference>
<dbReference type="Gene3D" id="3.40.430.10">
    <property type="entry name" value="Dihydrofolate Reductase, subunit A"/>
    <property type="match status" value="1"/>
</dbReference>
<protein>
    <recommendedName>
        <fullName evidence="4">Bacterial bifunctional deaminase-reductase C-terminal domain-containing protein</fullName>
    </recommendedName>
</protein>
<dbReference type="EMBL" id="BARU01004438">
    <property type="protein sequence ID" value="GAH20487.1"/>
    <property type="molecule type" value="Genomic_DNA"/>
</dbReference>
<dbReference type="InterPro" id="IPR024072">
    <property type="entry name" value="DHFR-like_dom_sf"/>
</dbReference>
<accession>X1DJZ2</accession>